<evidence type="ECO:0000313" key="2">
    <source>
        <dbReference type="EMBL" id="OFA35028.1"/>
    </source>
</evidence>
<dbReference type="Proteomes" id="UP000175684">
    <property type="component" value="Unassembled WGS sequence"/>
</dbReference>
<organism evidence="2 3">
    <name type="scientific">Bifidobacterium adolescentis</name>
    <dbReference type="NCBI Taxonomy" id="1680"/>
    <lineage>
        <taxon>Bacteria</taxon>
        <taxon>Bacillati</taxon>
        <taxon>Actinomycetota</taxon>
        <taxon>Actinomycetes</taxon>
        <taxon>Bifidobacteriales</taxon>
        <taxon>Bifidobacteriaceae</taxon>
        <taxon>Bifidobacterium</taxon>
    </lineage>
</organism>
<dbReference type="RefSeq" id="WP_070122583.1">
    <property type="nucleotide sequence ID" value="NZ_MAXD01000003.1"/>
</dbReference>
<feature type="region of interest" description="Disordered" evidence="1">
    <location>
        <begin position="186"/>
        <end position="206"/>
    </location>
</feature>
<protein>
    <submittedName>
        <fullName evidence="2">Uncharacterized protein</fullName>
    </submittedName>
</protein>
<proteinExistence type="predicted"/>
<dbReference type="EMBL" id="MAXD01000003">
    <property type="protein sequence ID" value="OFA35028.1"/>
    <property type="molecule type" value="Genomic_DNA"/>
</dbReference>
<sequence length="390" mass="42995">MTENNTQAARQTATRRFTKDRKAWAKAREKGIAARKAARAAREDGFTVSGAEYRSILARYTNASPGSGTKASKLNGLIHNEETSSSLVRRWIEENAIDQVRNRHRTLSAALLTNVCKQCSGERILHERYGLGVDLIRAASLFEAECERLRRLNTPCPPSGERALWDEVVRREAARQISDFKHRRRTTPPRFMPLADGTTSNPKTPGTVKACGGYDVWKAFLGRLDPDAALQGFHVDPDGDDAEWTPTDGVDHTSKPVIDADWLASHHATPAAALGLERSDASPRLARLYLALGDITLARRVDAMADPSERVRDILRGLGLTDREARTGVRFELLMRRHPKADRLKAWNHACANTGVHHAAPGRAALRRYMSHVADAVNNAEALVAASPVA</sequence>
<reference evidence="2 3" key="1">
    <citation type="submission" date="2016-07" db="EMBL/GenBank/DDBJ databases">
        <title>Draft Genome Sequence of Bifidobacterium adolescentis strain Km 4.</title>
        <authorList>
            <person name="Danilenko V.N."/>
        </authorList>
    </citation>
    <scope>NUCLEOTIDE SEQUENCE [LARGE SCALE GENOMIC DNA]</scope>
    <source>
        <strain evidence="2 3">Km 4</strain>
    </source>
</reference>
<evidence type="ECO:0000256" key="1">
    <source>
        <dbReference type="SAM" id="MobiDB-lite"/>
    </source>
</evidence>
<name>A0A1E7Y0L4_BIFAD</name>
<comment type="caution">
    <text evidence="2">The sequence shown here is derived from an EMBL/GenBank/DDBJ whole genome shotgun (WGS) entry which is preliminary data.</text>
</comment>
<evidence type="ECO:0000313" key="3">
    <source>
        <dbReference type="Proteomes" id="UP000175684"/>
    </source>
</evidence>
<accession>A0A1E7Y0L4</accession>
<dbReference type="AlphaFoldDB" id="A0A1E7Y0L4"/>
<gene>
    <name evidence="2" type="ORF">BBK15_06065</name>
</gene>